<evidence type="ECO:0000256" key="1">
    <source>
        <dbReference type="ARBA" id="ARBA00009477"/>
    </source>
</evidence>
<dbReference type="Gene3D" id="2.40.30.170">
    <property type="match status" value="1"/>
</dbReference>
<reference evidence="3" key="1">
    <citation type="submission" date="2023-01" db="EMBL/GenBank/DDBJ databases">
        <title>Sulfurovum sp. zt1-1 genome assembly.</title>
        <authorList>
            <person name="Wang J."/>
        </authorList>
    </citation>
    <scope>NUCLEOTIDE SEQUENCE</scope>
    <source>
        <strain evidence="3">Zt1-1</strain>
    </source>
</reference>
<proteinExistence type="inferred from homology"/>
<protein>
    <submittedName>
        <fullName evidence="3">Efflux RND transporter periplasmic adaptor subunit</fullName>
    </submittedName>
</protein>
<dbReference type="Gene3D" id="2.40.50.100">
    <property type="match status" value="1"/>
</dbReference>
<dbReference type="RefSeq" id="WP_289412197.1">
    <property type="nucleotide sequence ID" value="NZ_JAQIBD010000001.1"/>
</dbReference>
<organism evidence="3 4">
    <name type="scientific">Sulfurovum zhangzhouensis</name>
    <dbReference type="NCBI Taxonomy" id="3019067"/>
    <lineage>
        <taxon>Bacteria</taxon>
        <taxon>Pseudomonadati</taxon>
        <taxon>Campylobacterota</taxon>
        <taxon>Epsilonproteobacteria</taxon>
        <taxon>Campylobacterales</taxon>
        <taxon>Sulfurovaceae</taxon>
        <taxon>Sulfurovum</taxon>
    </lineage>
</organism>
<name>A0ABT7QVW1_9BACT</name>
<dbReference type="SUPFAM" id="SSF111369">
    <property type="entry name" value="HlyD-like secretion proteins"/>
    <property type="match status" value="1"/>
</dbReference>
<dbReference type="InterPro" id="IPR006143">
    <property type="entry name" value="RND_pump_MFP"/>
</dbReference>
<evidence type="ECO:0000259" key="2">
    <source>
        <dbReference type="Pfam" id="PF25973"/>
    </source>
</evidence>
<feature type="domain" description="CzcB-like barrel-sandwich hybrid" evidence="2">
    <location>
        <begin position="36"/>
        <end position="146"/>
    </location>
</feature>
<dbReference type="Proteomes" id="UP001169069">
    <property type="component" value="Unassembled WGS sequence"/>
</dbReference>
<accession>A0ABT7QVW1</accession>
<dbReference type="PANTHER" id="PTHR30469:SF15">
    <property type="entry name" value="HLYD FAMILY OF SECRETION PROTEINS"/>
    <property type="match status" value="1"/>
</dbReference>
<dbReference type="PANTHER" id="PTHR30469">
    <property type="entry name" value="MULTIDRUG RESISTANCE PROTEIN MDTA"/>
    <property type="match status" value="1"/>
</dbReference>
<dbReference type="EMBL" id="JAQIBD010000001">
    <property type="protein sequence ID" value="MDM5270922.1"/>
    <property type="molecule type" value="Genomic_DNA"/>
</dbReference>
<dbReference type="InterPro" id="IPR058647">
    <property type="entry name" value="BSH_CzcB-like"/>
</dbReference>
<dbReference type="NCBIfam" id="TIGR01730">
    <property type="entry name" value="RND_mfp"/>
    <property type="match status" value="1"/>
</dbReference>
<sequence length="235" mass="26473">MKKLLISMIMMATAIYAEEVYATFQVEADKSAELAFSSSGIVNKVHIDVGSIVKKDDVLASLENSDLKAMLESAQAAEKYAKKDFDRQQKVKQVIDQAQFDQYAYKYENAKAQAAYQKALFEKTVLKAPFDGVIFKKMVEEGDVVSGAMIRTILMIQSLHERKLILTFDQKYHATVKVGDLFKYKVDGDDNLYEGKIIKIYPALDIDKRKVIAEVEAKDLMVGLFGEGMIITNEK</sequence>
<dbReference type="Gene3D" id="1.10.287.470">
    <property type="entry name" value="Helix hairpin bin"/>
    <property type="match status" value="1"/>
</dbReference>
<gene>
    <name evidence="3" type="ORF">PGH07_01875</name>
</gene>
<comment type="caution">
    <text evidence="3">The sequence shown here is derived from an EMBL/GenBank/DDBJ whole genome shotgun (WGS) entry which is preliminary data.</text>
</comment>
<evidence type="ECO:0000313" key="4">
    <source>
        <dbReference type="Proteomes" id="UP001169069"/>
    </source>
</evidence>
<keyword evidence="4" id="KW-1185">Reference proteome</keyword>
<evidence type="ECO:0000313" key="3">
    <source>
        <dbReference type="EMBL" id="MDM5270922.1"/>
    </source>
</evidence>
<dbReference type="Pfam" id="PF25973">
    <property type="entry name" value="BSH_CzcB"/>
    <property type="match status" value="1"/>
</dbReference>
<comment type="similarity">
    <text evidence="1">Belongs to the membrane fusion protein (MFP) (TC 8.A.1) family.</text>
</comment>